<evidence type="ECO:0000313" key="2">
    <source>
        <dbReference type="EMBL" id="GEK85127.1"/>
    </source>
</evidence>
<organism evidence="2 3">
    <name type="scientific">Microbacterium aerolatum</name>
    <dbReference type="NCBI Taxonomy" id="153731"/>
    <lineage>
        <taxon>Bacteria</taxon>
        <taxon>Bacillati</taxon>
        <taxon>Actinomycetota</taxon>
        <taxon>Actinomycetes</taxon>
        <taxon>Micrococcales</taxon>
        <taxon>Microbacteriaceae</taxon>
        <taxon>Microbacterium</taxon>
    </lineage>
</organism>
<proteinExistence type="predicted"/>
<accession>A0A511AGI9</accession>
<keyword evidence="1" id="KW-1133">Transmembrane helix</keyword>
<protein>
    <submittedName>
        <fullName evidence="2">Uncharacterized protein</fullName>
    </submittedName>
</protein>
<comment type="caution">
    <text evidence="2">The sequence shown here is derived from an EMBL/GenBank/DDBJ whole genome shotgun (WGS) entry which is preliminary data.</text>
</comment>
<keyword evidence="1" id="KW-0472">Membrane</keyword>
<reference evidence="2 3" key="1">
    <citation type="submission" date="2019-07" db="EMBL/GenBank/DDBJ databases">
        <title>Whole genome shotgun sequence of Microbacterium aerolatum NBRC 103071.</title>
        <authorList>
            <person name="Hosoyama A."/>
            <person name="Uohara A."/>
            <person name="Ohji S."/>
            <person name="Ichikawa N."/>
        </authorList>
    </citation>
    <scope>NUCLEOTIDE SEQUENCE [LARGE SCALE GENOMIC DNA]</scope>
    <source>
        <strain evidence="2 3">NBRC 103071</strain>
    </source>
</reference>
<evidence type="ECO:0000256" key="1">
    <source>
        <dbReference type="SAM" id="Phobius"/>
    </source>
</evidence>
<dbReference type="AlphaFoldDB" id="A0A511AGI9"/>
<feature type="transmembrane region" description="Helical" evidence="1">
    <location>
        <begin position="52"/>
        <end position="73"/>
    </location>
</feature>
<gene>
    <name evidence="2" type="ORF">MAE01_03030</name>
</gene>
<sequence>MWPFFFAHMLTSNHIGPRGFSRKDAASKWMPRFGLTISETGVFMPEMTRRTVLTLGAALGFAGVVAPTAAWSWSPSRSMLGTGDGTDPSWVWDDDLDRIMANVVTSGQVPP</sequence>
<keyword evidence="3" id="KW-1185">Reference proteome</keyword>
<evidence type="ECO:0000313" key="3">
    <source>
        <dbReference type="Proteomes" id="UP000321225"/>
    </source>
</evidence>
<keyword evidence="1" id="KW-0812">Transmembrane</keyword>
<name>A0A511AGI9_9MICO</name>
<dbReference type="EMBL" id="BJUW01000001">
    <property type="protein sequence ID" value="GEK85127.1"/>
    <property type="molecule type" value="Genomic_DNA"/>
</dbReference>
<dbReference type="Proteomes" id="UP000321225">
    <property type="component" value="Unassembled WGS sequence"/>
</dbReference>